<feature type="region of interest" description="Disordered" evidence="1">
    <location>
        <begin position="42"/>
        <end position="67"/>
    </location>
</feature>
<dbReference type="AlphaFoldDB" id="A0A9Q0GRR0"/>
<evidence type="ECO:0000256" key="1">
    <source>
        <dbReference type="SAM" id="MobiDB-lite"/>
    </source>
</evidence>
<sequence>MTLDPQSHGRSSVGSIVMSAASANTRHMAQWESARLEAEARLSKESIPNNLNPSPSSSASSSSSEKPDSSYYFLRIWNSEIGESFQRLSQREQPMVVACQSSSISLASILTKCGSGQDGDVVGRGGGGGGSGGGSSEMSISNERAEMEESLERSLRLLLDFPSLGFFFQGQMMSNDISLENFSGLPLM</sequence>
<feature type="region of interest" description="Disordered" evidence="1">
    <location>
        <begin position="122"/>
        <end position="146"/>
    </location>
</feature>
<protein>
    <submittedName>
        <fullName evidence="2">Uncharacterized protein</fullName>
    </submittedName>
</protein>
<feature type="compositionally biased region" description="Low complexity" evidence="1">
    <location>
        <begin position="46"/>
        <end position="64"/>
    </location>
</feature>
<accession>A0A9Q0GRR0</accession>
<comment type="caution">
    <text evidence="2">The sequence shown here is derived from an EMBL/GenBank/DDBJ whole genome shotgun (WGS) entry which is preliminary data.</text>
</comment>
<evidence type="ECO:0000313" key="2">
    <source>
        <dbReference type="EMBL" id="KAJ4950544.1"/>
    </source>
</evidence>
<reference evidence="2" key="1">
    <citation type="journal article" date="2023" name="Plant J.">
        <title>The genome of the king protea, Protea cynaroides.</title>
        <authorList>
            <person name="Chang J."/>
            <person name="Duong T.A."/>
            <person name="Schoeman C."/>
            <person name="Ma X."/>
            <person name="Roodt D."/>
            <person name="Barker N."/>
            <person name="Li Z."/>
            <person name="Van de Peer Y."/>
            <person name="Mizrachi E."/>
        </authorList>
    </citation>
    <scope>NUCLEOTIDE SEQUENCE</scope>
    <source>
        <tissue evidence="2">Young leaves</tissue>
    </source>
</reference>
<dbReference type="EMBL" id="JAMYWD010000012">
    <property type="protein sequence ID" value="KAJ4950544.1"/>
    <property type="molecule type" value="Genomic_DNA"/>
</dbReference>
<gene>
    <name evidence="2" type="ORF">NE237_027376</name>
</gene>
<feature type="compositionally biased region" description="Gly residues" evidence="1">
    <location>
        <begin position="122"/>
        <end position="135"/>
    </location>
</feature>
<name>A0A9Q0GRR0_9MAGN</name>
<proteinExistence type="predicted"/>
<evidence type="ECO:0000313" key="3">
    <source>
        <dbReference type="Proteomes" id="UP001141806"/>
    </source>
</evidence>
<dbReference type="Proteomes" id="UP001141806">
    <property type="component" value="Unassembled WGS sequence"/>
</dbReference>
<keyword evidence="3" id="KW-1185">Reference proteome</keyword>
<dbReference type="OrthoDB" id="2143914at2759"/>
<organism evidence="2 3">
    <name type="scientific">Protea cynaroides</name>
    <dbReference type="NCBI Taxonomy" id="273540"/>
    <lineage>
        <taxon>Eukaryota</taxon>
        <taxon>Viridiplantae</taxon>
        <taxon>Streptophyta</taxon>
        <taxon>Embryophyta</taxon>
        <taxon>Tracheophyta</taxon>
        <taxon>Spermatophyta</taxon>
        <taxon>Magnoliopsida</taxon>
        <taxon>Proteales</taxon>
        <taxon>Proteaceae</taxon>
        <taxon>Protea</taxon>
    </lineage>
</organism>